<dbReference type="PANTHER" id="PTHR44329:SF261">
    <property type="entry name" value="ZINC FINGER CONTAINING PROTEIN KINASE-RELATED"/>
    <property type="match status" value="1"/>
</dbReference>
<keyword evidence="9" id="KW-0472">Membrane</keyword>
<dbReference type="AlphaFoldDB" id="A0A2P6TS45"/>
<dbReference type="PROSITE" id="PS50011">
    <property type="entry name" value="PROTEIN_KINASE_DOM"/>
    <property type="match status" value="1"/>
</dbReference>
<keyword evidence="1 7" id="KW-0723">Serine/threonine-protein kinase</keyword>
<comment type="similarity">
    <text evidence="7">Belongs to the protein kinase superfamily.</text>
</comment>
<keyword evidence="9" id="KW-1133">Transmembrane helix</keyword>
<evidence type="ECO:0000256" key="7">
    <source>
        <dbReference type="RuleBase" id="RU000304"/>
    </source>
</evidence>
<feature type="domain" description="Protein kinase" evidence="10">
    <location>
        <begin position="206"/>
        <end position="408"/>
    </location>
</feature>
<keyword evidence="2" id="KW-0808">Transferase</keyword>
<dbReference type="Proteomes" id="UP000239899">
    <property type="component" value="Unassembled WGS sequence"/>
</dbReference>
<keyword evidence="9" id="KW-0812">Transmembrane</keyword>
<evidence type="ECO:0000256" key="2">
    <source>
        <dbReference type="ARBA" id="ARBA00022679"/>
    </source>
</evidence>
<feature type="region of interest" description="Disordered" evidence="8">
    <location>
        <begin position="126"/>
        <end position="182"/>
    </location>
</feature>
<keyword evidence="12" id="KW-1185">Reference proteome</keyword>
<dbReference type="InterPro" id="IPR051681">
    <property type="entry name" value="Ser/Thr_Kinases-Pseudokinases"/>
</dbReference>
<dbReference type="InterPro" id="IPR000719">
    <property type="entry name" value="Prot_kinase_dom"/>
</dbReference>
<dbReference type="OrthoDB" id="679259at2759"/>
<organism evidence="11 12">
    <name type="scientific">Chlorella sorokiniana</name>
    <name type="common">Freshwater green alga</name>
    <dbReference type="NCBI Taxonomy" id="3076"/>
    <lineage>
        <taxon>Eukaryota</taxon>
        <taxon>Viridiplantae</taxon>
        <taxon>Chlorophyta</taxon>
        <taxon>core chlorophytes</taxon>
        <taxon>Trebouxiophyceae</taxon>
        <taxon>Chlorellales</taxon>
        <taxon>Chlorellaceae</taxon>
        <taxon>Chlorella clade</taxon>
        <taxon>Chlorella</taxon>
    </lineage>
</organism>
<keyword evidence="5 6" id="KW-0067">ATP-binding</keyword>
<dbReference type="InterPro" id="IPR008271">
    <property type="entry name" value="Ser/Thr_kinase_AS"/>
</dbReference>
<protein>
    <submittedName>
        <fullName evidence="11">Serine threonine-kinase</fullName>
    </submittedName>
</protein>
<dbReference type="InterPro" id="IPR011009">
    <property type="entry name" value="Kinase-like_dom_sf"/>
</dbReference>
<dbReference type="SUPFAM" id="SSF56112">
    <property type="entry name" value="Protein kinase-like (PK-like)"/>
    <property type="match status" value="1"/>
</dbReference>
<dbReference type="Gene3D" id="1.10.510.10">
    <property type="entry name" value="Transferase(Phosphotransferase) domain 1"/>
    <property type="match status" value="1"/>
</dbReference>
<evidence type="ECO:0000259" key="10">
    <source>
        <dbReference type="PROSITE" id="PS50011"/>
    </source>
</evidence>
<keyword evidence="3 6" id="KW-0547">Nucleotide-binding</keyword>
<gene>
    <name evidence="11" type="ORF">C2E21_4580</name>
</gene>
<feature type="compositionally biased region" description="Gly residues" evidence="8">
    <location>
        <begin position="130"/>
        <end position="143"/>
    </location>
</feature>
<dbReference type="EMBL" id="LHPG02000008">
    <property type="protein sequence ID" value="PRW56882.1"/>
    <property type="molecule type" value="Genomic_DNA"/>
</dbReference>
<name>A0A2P6TS45_CHLSO</name>
<feature type="transmembrane region" description="Helical" evidence="9">
    <location>
        <begin position="69"/>
        <end position="92"/>
    </location>
</feature>
<dbReference type="PANTHER" id="PTHR44329">
    <property type="entry name" value="SERINE/THREONINE-PROTEIN KINASE TNNI3K-RELATED"/>
    <property type="match status" value="1"/>
</dbReference>
<dbReference type="PROSITE" id="PS00108">
    <property type="entry name" value="PROTEIN_KINASE_ST"/>
    <property type="match status" value="1"/>
</dbReference>
<evidence type="ECO:0000256" key="8">
    <source>
        <dbReference type="SAM" id="MobiDB-lite"/>
    </source>
</evidence>
<evidence type="ECO:0000313" key="11">
    <source>
        <dbReference type="EMBL" id="PRW56882.1"/>
    </source>
</evidence>
<feature type="binding site" evidence="6">
    <location>
        <position position="233"/>
    </location>
    <ligand>
        <name>ATP</name>
        <dbReference type="ChEBI" id="CHEBI:30616"/>
    </ligand>
</feature>
<dbReference type="PRINTS" id="PR00109">
    <property type="entry name" value="TYRKINASE"/>
</dbReference>
<evidence type="ECO:0000313" key="12">
    <source>
        <dbReference type="Proteomes" id="UP000239899"/>
    </source>
</evidence>
<evidence type="ECO:0000256" key="5">
    <source>
        <dbReference type="ARBA" id="ARBA00022840"/>
    </source>
</evidence>
<accession>A0A2P6TS45</accession>
<evidence type="ECO:0000256" key="4">
    <source>
        <dbReference type="ARBA" id="ARBA00022777"/>
    </source>
</evidence>
<comment type="caution">
    <text evidence="11">The sequence shown here is derived from an EMBL/GenBank/DDBJ whole genome shotgun (WGS) entry which is preliminary data.</text>
</comment>
<dbReference type="STRING" id="3076.A0A2P6TS45"/>
<dbReference type="InterPro" id="IPR001245">
    <property type="entry name" value="Ser-Thr/Tyr_kinase_cat_dom"/>
</dbReference>
<proteinExistence type="inferred from homology"/>
<dbReference type="SMART" id="SM00220">
    <property type="entry name" value="S_TKc"/>
    <property type="match status" value="1"/>
</dbReference>
<dbReference type="InterPro" id="IPR017441">
    <property type="entry name" value="Protein_kinase_ATP_BS"/>
</dbReference>
<reference evidence="11 12" key="1">
    <citation type="journal article" date="2018" name="Plant J.">
        <title>Genome sequences of Chlorella sorokiniana UTEX 1602 and Micractinium conductrix SAG 241.80: implications to maltose excretion by a green alga.</title>
        <authorList>
            <person name="Arriola M.B."/>
            <person name="Velmurugan N."/>
            <person name="Zhang Y."/>
            <person name="Plunkett M.H."/>
            <person name="Hondzo H."/>
            <person name="Barney B.M."/>
        </authorList>
    </citation>
    <scope>NUCLEOTIDE SEQUENCE [LARGE SCALE GENOMIC DNA]</scope>
    <source>
        <strain evidence="12">UTEX 1602</strain>
    </source>
</reference>
<evidence type="ECO:0000256" key="6">
    <source>
        <dbReference type="PROSITE-ProRule" id="PRU10141"/>
    </source>
</evidence>
<keyword evidence="4" id="KW-0418">Kinase</keyword>
<evidence type="ECO:0000256" key="1">
    <source>
        <dbReference type="ARBA" id="ARBA00022527"/>
    </source>
</evidence>
<evidence type="ECO:0000256" key="3">
    <source>
        <dbReference type="ARBA" id="ARBA00022741"/>
    </source>
</evidence>
<evidence type="ECO:0000256" key="9">
    <source>
        <dbReference type="SAM" id="Phobius"/>
    </source>
</evidence>
<dbReference type="Pfam" id="PF07714">
    <property type="entry name" value="PK_Tyr_Ser-Thr"/>
    <property type="match status" value="1"/>
</dbReference>
<dbReference type="PROSITE" id="PS00107">
    <property type="entry name" value="PROTEIN_KINASE_ATP"/>
    <property type="match status" value="1"/>
</dbReference>
<feature type="compositionally biased region" description="Low complexity" evidence="8">
    <location>
        <begin position="144"/>
        <end position="160"/>
    </location>
</feature>
<dbReference type="GO" id="GO:0005524">
    <property type="term" value="F:ATP binding"/>
    <property type="evidence" value="ECO:0007669"/>
    <property type="project" value="UniProtKB-UniRule"/>
</dbReference>
<sequence>MRRAPTFESCSTAPLLPAATPAQQNQTESTILFYSRGTANITEYPPGYTVPWTSGYVLSRATKSSSSSAGAIAGGIAGAVAAVLLAAGFLWWRRHRRGRQPAKQFSDNPDTFGRNLSDNMHELETAWHTSGGGKGGDPPGGSSGATAGSGTTVPSSTPDTAMVLHGSGSGGPVTPGSRGSGPIPELPFASALLTASDYKVDVDASSGKPVLLGSGHFANVYRGVYGAEPAAIKVIKEPGLLDRESLLREVAILKSQHLVSFLGASLSQEDVVIVTELMAGGTLWRALKTGKVTFYRRGLKIAIDVARGLHYLHARSIIHLDLKSPNVLLTEHGRAKVADVGLARMIPATQSYLSGANVSAGTWPWASPEQLFGQRCTSKADIYGYGVVLWEICTQGVTPVRGHMREVK</sequence>
<dbReference type="GO" id="GO:0004674">
    <property type="term" value="F:protein serine/threonine kinase activity"/>
    <property type="evidence" value="ECO:0007669"/>
    <property type="project" value="UniProtKB-KW"/>
</dbReference>